<evidence type="ECO:0000256" key="1">
    <source>
        <dbReference type="SAM" id="MobiDB-lite"/>
    </source>
</evidence>
<dbReference type="EMBL" id="LR862151">
    <property type="protein sequence ID" value="CAD1833835.1"/>
    <property type="molecule type" value="Genomic_DNA"/>
</dbReference>
<name>A0A6V7PSU3_ANACO</name>
<dbReference type="AlphaFoldDB" id="A0A6V7PSU3"/>
<feature type="compositionally biased region" description="Basic and acidic residues" evidence="1">
    <location>
        <begin position="92"/>
        <end position="109"/>
    </location>
</feature>
<feature type="region of interest" description="Disordered" evidence="1">
    <location>
        <begin position="69"/>
        <end position="115"/>
    </location>
</feature>
<evidence type="ECO:0000313" key="2">
    <source>
        <dbReference type="EMBL" id="CAD1833835.1"/>
    </source>
</evidence>
<reference evidence="2" key="1">
    <citation type="submission" date="2020-07" db="EMBL/GenBank/DDBJ databases">
        <authorList>
            <person name="Lin J."/>
        </authorList>
    </citation>
    <scope>NUCLEOTIDE SEQUENCE</scope>
</reference>
<protein>
    <submittedName>
        <fullName evidence="2">Uncharacterized protein</fullName>
    </submittedName>
</protein>
<organism evidence="2">
    <name type="scientific">Ananas comosus var. bracteatus</name>
    <name type="common">red pineapple</name>
    <dbReference type="NCBI Taxonomy" id="296719"/>
    <lineage>
        <taxon>Eukaryota</taxon>
        <taxon>Viridiplantae</taxon>
        <taxon>Streptophyta</taxon>
        <taxon>Embryophyta</taxon>
        <taxon>Tracheophyta</taxon>
        <taxon>Spermatophyta</taxon>
        <taxon>Magnoliopsida</taxon>
        <taxon>Liliopsida</taxon>
        <taxon>Poales</taxon>
        <taxon>Bromeliaceae</taxon>
        <taxon>Bromelioideae</taxon>
        <taxon>Ananas</taxon>
    </lineage>
</organism>
<proteinExistence type="predicted"/>
<sequence length="115" mass="13300">MTTKSLIIIYELEKFSVGCVGGYLSHACCWEHHEDEAREAADDRGQHPHHGALLLLERGVEALDRVGVQQRDRREHDERQQRVHEVPALSRYLDRSSERAFGSEKDQRPLRVTMP</sequence>
<gene>
    <name evidence="2" type="ORF">CB5_LOCUS17046</name>
</gene>
<accession>A0A6V7PSU3</accession>
<feature type="compositionally biased region" description="Basic and acidic residues" evidence="1">
    <location>
        <begin position="69"/>
        <end position="85"/>
    </location>
</feature>